<evidence type="ECO:0000256" key="2">
    <source>
        <dbReference type="ARBA" id="ARBA00005051"/>
    </source>
</evidence>
<evidence type="ECO:0000313" key="13">
    <source>
        <dbReference type="Proteomes" id="UP000464330"/>
    </source>
</evidence>
<dbReference type="GeneID" id="64217119"/>
<gene>
    <name evidence="10" type="primary">folK</name>
    <name evidence="10" type="ORF">ERICIII_00241</name>
    <name evidence="11" type="ORF">ERICV_00233</name>
</gene>
<dbReference type="AlphaFoldDB" id="A0A2L1U8M6"/>
<dbReference type="NCBIfam" id="TIGR01498">
    <property type="entry name" value="folK"/>
    <property type="match status" value="1"/>
</dbReference>
<dbReference type="Gene3D" id="3.30.70.560">
    <property type="entry name" value="7,8-Dihydro-6-hydroxymethylpterin-pyrophosphokinase HPPK"/>
    <property type="match status" value="1"/>
</dbReference>
<dbReference type="PROSITE" id="PS00794">
    <property type="entry name" value="HPPK"/>
    <property type="match status" value="1"/>
</dbReference>
<reference evidence="12" key="1">
    <citation type="submission" date="2017-02" db="EMBL/GenBank/DDBJ databases">
        <title>Delineation of Paenibacillus larvae strains originating from foulbrood outbreaks.</title>
        <authorList>
            <person name="Beims H."/>
            <person name="Bunk B."/>
            <person name="Sproeer C."/>
            <person name="Mohr K.I."/>
            <person name="Pradella S."/>
            <person name="Guenther G."/>
            <person name="Rohde M."/>
            <person name="von der Ohe W."/>
            <person name="Steinert M."/>
        </authorList>
    </citation>
    <scope>NUCLEOTIDE SEQUENCE [LARGE SCALE GENOMIC DNA]</scope>
    <source>
        <strain evidence="12">Eric_III</strain>
    </source>
</reference>
<evidence type="ECO:0000256" key="3">
    <source>
        <dbReference type="ARBA" id="ARBA00013253"/>
    </source>
</evidence>
<name>A0A2L1U8M6_9BACL</name>
<sequence>MVEAYVGLGSNFGDRESFLQQAVSKLDSHPHISVIASSSIFETEPVGYLDQDSFLNMVIQMDTSLEPEPLLDTLLAIEKELGRTREIRWGPRTIDLDLLLYGRESINTPTLTVPHPRMTERAFVMVPLVELVHRSQDALFASLTEQLEKLEGKEGVTLWKKTQLLKESGLFAN</sequence>
<dbReference type="InterPro" id="IPR000550">
    <property type="entry name" value="Hppk"/>
</dbReference>
<dbReference type="PANTHER" id="PTHR43071:SF1">
    <property type="entry name" value="2-AMINO-4-HYDROXY-6-HYDROXYMETHYLDIHYDROPTERIDINE PYROPHOSPHOKINASE"/>
    <property type="match status" value="1"/>
</dbReference>
<evidence type="ECO:0000256" key="6">
    <source>
        <dbReference type="ARBA" id="ARBA00022777"/>
    </source>
</evidence>
<reference evidence="10 13" key="2">
    <citation type="journal article" date="2020" name="Int. J. Med. Microbiol.">
        <title>Discovery of Paenibacillus larvae ERIC V: Phenotypic and genomic comparison to genotypes ERIC I-IV reveal different inventories of virulence factors which correlate with epidemiological prevalences of American Foulbrood.</title>
        <authorList>
            <person name="Beims H."/>
            <person name="Bunk B."/>
            <person name="Erler S."/>
            <person name="Mohr K.I."/>
            <person name="Sproer C."/>
            <person name="Pradella S."/>
            <person name="Gunther G."/>
            <person name="Rohde M."/>
            <person name="von der Ohe W."/>
            <person name="Steinert M."/>
        </authorList>
    </citation>
    <scope>NUCLEOTIDE SEQUENCE</scope>
    <source>
        <strain evidence="10">Eric_III</strain>
        <strain evidence="11">Eric_V</strain>
    </source>
</reference>
<dbReference type="GO" id="GO:0016301">
    <property type="term" value="F:kinase activity"/>
    <property type="evidence" value="ECO:0007669"/>
    <property type="project" value="UniProtKB-KW"/>
</dbReference>
<dbReference type="SUPFAM" id="SSF55083">
    <property type="entry name" value="6-hydroxymethyl-7,8-dihydropterin pyrophosphokinase, HPPK"/>
    <property type="match status" value="1"/>
</dbReference>
<comment type="catalytic activity">
    <reaction evidence="1">
        <text>6-hydroxymethyl-7,8-dihydropterin + ATP = (7,8-dihydropterin-6-yl)methyl diphosphate + AMP + H(+)</text>
        <dbReference type="Rhea" id="RHEA:11412"/>
        <dbReference type="ChEBI" id="CHEBI:15378"/>
        <dbReference type="ChEBI" id="CHEBI:30616"/>
        <dbReference type="ChEBI" id="CHEBI:44841"/>
        <dbReference type="ChEBI" id="CHEBI:72950"/>
        <dbReference type="ChEBI" id="CHEBI:456215"/>
        <dbReference type="EC" id="2.7.6.3"/>
    </reaction>
</comment>
<evidence type="ECO:0000313" key="12">
    <source>
        <dbReference type="Proteomes" id="UP000239833"/>
    </source>
</evidence>
<dbReference type="EC" id="2.7.6.3" evidence="3"/>
<evidence type="ECO:0000256" key="1">
    <source>
        <dbReference type="ARBA" id="ARBA00000198"/>
    </source>
</evidence>
<evidence type="ECO:0000259" key="9">
    <source>
        <dbReference type="PROSITE" id="PS00794"/>
    </source>
</evidence>
<dbReference type="GO" id="GO:0046656">
    <property type="term" value="P:folic acid biosynthetic process"/>
    <property type="evidence" value="ECO:0007669"/>
    <property type="project" value="UniProtKB-KW"/>
</dbReference>
<protein>
    <recommendedName>
        <fullName evidence="3">2-amino-4-hydroxy-6-hydroxymethyldihydropteridine diphosphokinase</fullName>
        <ecNumber evidence="3">2.7.6.3</ecNumber>
    </recommendedName>
</protein>
<evidence type="ECO:0000256" key="5">
    <source>
        <dbReference type="ARBA" id="ARBA00022741"/>
    </source>
</evidence>
<dbReference type="STRING" id="147375.BXP28_18160"/>
<dbReference type="PANTHER" id="PTHR43071">
    <property type="entry name" value="2-AMINO-4-HYDROXY-6-HYDROXYMETHYLDIHYDROPTERIDINE PYROPHOSPHOKINASE"/>
    <property type="match status" value="1"/>
</dbReference>
<evidence type="ECO:0000313" key="10">
    <source>
        <dbReference type="EMBL" id="AVF24501.1"/>
    </source>
</evidence>
<dbReference type="RefSeq" id="WP_230460610.1">
    <property type="nucleotide sequence ID" value="NZ_CP019655.1"/>
</dbReference>
<proteinExistence type="predicted"/>
<organism evidence="10 12">
    <name type="scientific">Paenibacillus larvae subsp. larvae</name>
    <dbReference type="NCBI Taxonomy" id="147375"/>
    <lineage>
        <taxon>Bacteria</taxon>
        <taxon>Bacillati</taxon>
        <taxon>Bacillota</taxon>
        <taxon>Bacilli</taxon>
        <taxon>Bacillales</taxon>
        <taxon>Paenibacillaceae</taxon>
        <taxon>Paenibacillus</taxon>
    </lineage>
</organism>
<accession>A0A2L1U8M6</accession>
<evidence type="ECO:0000256" key="4">
    <source>
        <dbReference type="ARBA" id="ARBA00022679"/>
    </source>
</evidence>
<keyword evidence="4 10" id="KW-0808">Transferase</keyword>
<feature type="domain" description="7,8-dihydro-6-hydroxymethylpterin-pyrophosphokinase" evidence="9">
    <location>
        <begin position="88"/>
        <end position="99"/>
    </location>
</feature>
<dbReference type="Proteomes" id="UP000464330">
    <property type="component" value="Chromosome"/>
</dbReference>
<dbReference type="InterPro" id="IPR035907">
    <property type="entry name" value="Hppk_sf"/>
</dbReference>
<comment type="pathway">
    <text evidence="2">Cofactor biosynthesis; tetrahydrofolate biosynthesis; 2-amino-4-hydroxy-6-hydroxymethyl-7,8-dihydropteridine diphosphate from 7,8-dihydroneopterin triphosphate: step 4/4.</text>
</comment>
<dbReference type="GO" id="GO:0005524">
    <property type="term" value="F:ATP binding"/>
    <property type="evidence" value="ECO:0007669"/>
    <property type="project" value="UniProtKB-KW"/>
</dbReference>
<evidence type="ECO:0000256" key="8">
    <source>
        <dbReference type="ARBA" id="ARBA00022909"/>
    </source>
</evidence>
<keyword evidence="5" id="KW-0547">Nucleotide-binding</keyword>
<keyword evidence="8" id="KW-0289">Folate biosynthesis</keyword>
<keyword evidence="6 10" id="KW-0418">Kinase</keyword>
<dbReference type="Pfam" id="PF01288">
    <property type="entry name" value="HPPK"/>
    <property type="match status" value="1"/>
</dbReference>
<dbReference type="Proteomes" id="UP000239833">
    <property type="component" value="Chromosome"/>
</dbReference>
<accession>A0A8B6WYK8</accession>
<dbReference type="CDD" id="cd00483">
    <property type="entry name" value="HPPK"/>
    <property type="match status" value="1"/>
</dbReference>
<dbReference type="EMBL" id="CP019717">
    <property type="protein sequence ID" value="QHZ49460.1"/>
    <property type="molecule type" value="Genomic_DNA"/>
</dbReference>
<accession>A0A6C0QLP9</accession>
<dbReference type="GO" id="GO:0046654">
    <property type="term" value="P:tetrahydrofolate biosynthetic process"/>
    <property type="evidence" value="ECO:0007669"/>
    <property type="project" value="UniProtKB-UniPathway"/>
</dbReference>
<dbReference type="EMBL" id="CP019655">
    <property type="protein sequence ID" value="AVF24501.1"/>
    <property type="molecule type" value="Genomic_DNA"/>
</dbReference>
<evidence type="ECO:0000313" key="11">
    <source>
        <dbReference type="EMBL" id="QHZ49460.1"/>
    </source>
</evidence>
<evidence type="ECO:0000256" key="7">
    <source>
        <dbReference type="ARBA" id="ARBA00022840"/>
    </source>
</evidence>
<keyword evidence="7" id="KW-0067">ATP-binding</keyword>
<dbReference type="GO" id="GO:0003848">
    <property type="term" value="F:2-amino-4-hydroxy-6-hydroxymethyldihydropteridine diphosphokinase activity"/>
    <property type="evidence" value="ECO:0007669"/>
    <property type="project" value="UniProtKB-EC"/>
</dbReference>
<dbReference type="UniPathway" id="UPA00077">
    <property type="reaction ID" value="UER00155"/>
</dbReference>